<dbReference type="RefSeq" id="WP_038490412.1">
    <property type="nucleotide sequence ID" value="NZ_BCTH01000010.1"/>
</dbReference>
<proteinExistence type="predicted"/>
<organism evidence="1 2">
    <name type="scientific">Janthinobacterium agaricidamnosum NBRC 102515 = DSM 9628</name>
    <dbReference type="NCBI Taxonomy" id="1349767"/>
    <lineage>
        <taxon>Bacteria</taxon>
        <taxon>Pseudomonadati</taxon>
        <taxon>Pseudomonadota</taxon>
        <taxon>Betaproteobacteria</taxon>
        <taxon>Burkholderiales</taxon>
        <taxon>Oxalobacteraceae</taxon>
        <taxon>Janthinobacterium</taxon>
    </lineage>
</organism>
<dbReference type="KEGG" id="jag:GJA_1516"/>
<dbReference type="HOGENOM" id="CLU_2788306_0_0_4"/>
<protein>
    <submittedName>
        <fullName evidence="1">Uncharacterized protein</fullName>
    </submittedName>
</protein>
<dbReference type="Proteomes" id="UP000027604">
    <property type="component" value="Chromosome I"/>
</dbReference>
<accession>W0V4G9</accession>
<gene>
    <name evidence="1" type="ORF">GJA_1516</name>
</gene>
<dbReference type="EMBL" id="HG322949">
    <property type="protein sequence ID" value="CDG82167.1"/>
    <property type="molecule type" value="Genomic_DNA"/>
</dbReference>
<keyword evidence="2" id="KW-1185">Reference proteome</keyword>
<name>W0V4G9_9BURK</name>
<sequence>MASFSYNFSADDVKRINNTLIAENSKKIDAAAPPGKPKVWVDITPPKFTAKDIQMAFATARKKMIDGE</sequence>
<evidence type="ECO:0000313" key="1">
    <source>
        <dbReference type="EMBL" id="CDG82167.1"/>
    </source>
</evidence>
<reference evidence="1 2" key="1">
    <citation type="journal article" date="2015" name="Genome Announc.">
        <title>Genome Sequence of Mushroom Soft-Rot Pathogen Janthinobacterium agaricidamnosum.</title>
        <authorList>
            <person name="Graupner K."/>
            <person name="Lackner G."/>
            <person name="Hertweck C."/>
        </authorList>
    </citation>
    <scope>NUCLEOTIDE SEQUENCE [LARGE SCALE GENOMIC DNA]</scope>
    <source>
        <strain evidence="2">NBRC 102515 / DSM 9628</strain>
    </source>
</reference>
<dbReference type="PATRIC" id="fig|1349767.4.peg.3211"/>
<dbReference type="STRING" id="1349767.GJA_1516"/>
<dbReference type="AlphaFoldDB" id="W0V4G9"/>
<evidence type="ECO:0000313" key="2">
    <source>
        <dbReference type="Proteomes" id="UP000027604"/>
    </source>
</evidence>